<dbReference type="EMBL" id="JAUSVS010000003">
    <property type="protein sequence ID" value="MDQ0464401.1"/>
    <property type="molecule type" value="Genomic_DNA"/>
</dbReference>
<dbReference type="Proteomes" id="UP001228905">
    <property type="component" value="Unassembled WGS sequence"/>
</dbReference>
<comment type="caution">
    <text evidence="1">The sequence shown here is derived from an EMBL/GenBank/DDBJ whole genome shotgun (WGS) entry which is preliminary data.</text>
</comment>
<gene>
    <name evidence="1" type="ORF">QO010_002182</name>
</gene>
<protein>
    <recommendedName>
        <fullName evidence="3">DUF4280 domain-containing protein</fullName>
    </recommendedName>
</protein>
<sequence>MGQFLTTASTMMCPHGGTVTAIASQQKAQAGAAMLIQSDACTIAGCPFMIGPNPSPCVTVRWVSPATRNTLGGTPALTRESVGLCLAATQAPQGPVQVVNTQPKASGQ</sequence>
<accession>A0ABU0ISQ4</accession>
<organism evidence="1 2">
    <name type="scientific">Caulobacter ginsengisoli</name>
    <dbReference type="NCBI Taxonomy" id="400775"/>
    <lineage>
        <taxon>Bacteria</taxon>
        <taxon>Pseudomonadati</taxon>
        <taxon>Pseudomonadota</taxon>
        <taxon>Alphaproteobacteria</taxon>
        <taxon>Caulobacterales</taxon>
        <taxon>Caulobacteraceae</taxon>
        <taxon>Caulobacter</taxon>
    </lineage>
</organism>
<evidence type="ECO:0000313" key="1">
    <source>
        <dbReference type="EMBL" id="MDQ0464401.1"/>
    </source>
</evidence>
<evidence type="ECO:0000313" key="2">
    <source>
        <dbReference type="Proteomes" id="UP001228905"/>
    </source>
</evidence>
<name>A0ABU0ISQ4_9CAUL</name>
<keyword evidence="2" id="KW-1185">Reference proteome</keyword>
<dbReference type="RefSeq" id="WP_307349052.1">
    <property type="nucleotide sequence ID" value="NZ_JAUSVS010000003.1"/>
</dbReference>
<proteinExistence type="predicted"/>
<evidence type="ECO:0008006" key="3">
    <source>
        <dbReference type="Google" id="ProtNLM"/>
    </source>
</evidence>
<reference evidence="1 2" key="1">
    <citation type="submission" date="2023-07" db="EMBL/GenBank/DDBJ databases">
        <title>Genomic Encyclopedia of Type Strains, Phase IV (KMG-IV): sequencing the most valuable type-strain genomes for metagenomic binning, comparative biology and taxonomic classification.</title>
        <authorList>
            <person name="Goeker M."/>
        </authorList>
    </citation>
    <scope>NUCLEOTIDE SEQUENCE [LARGE SCALE GENOMIC DNA]</scope>
    <source>
        <strain evidence="1 2">DSM 18695</strain>
    </source>
</reference>